<keyword evidence="1" id="KW-0479">Metal-binding</keyword>
<comment type="caution">
    <text evidence="4">The sequence shown here is derived from an EMBL/GenBank/DDBJ whole genome shotgun (WGS) entry which is preliminary data.</text>
</comment>
<feature type="compositionally biased region" description="Polar residues" evidence="2">
    <location>
        <begin position="79"/>
        <end position="89"/>
    </location>
</feature>
<keyword evidence="1" id="KW-0862">Zinc</keyword>
<evidence type="ECO:0000313" key="5">
    <source>
        <dbReference type="Proteomes" id="UP001642540"/>
    </source>
</evidence>
<feature type="compositionally biased region" description="Basic and acidic residues" evidence="2">
    <location>
        <begin position="35"/>
        <end position="52"/>
    </location>
</feature>
<feature type="domain" description="CCHC-type" evidence="3">
    <location>
        <begin position="156"/>
        <end position="171"/>
    </location>
</feature>
<dbReference type="InterPro" id="IPR036875">
    <property type="entry name" value="Znf_CCHC_sf"/>
</dbReference>
<accession>A0ABP1RFG3</accession>
<feature type="compositionally biased region" description="Basic residues" evidence="2">
    <location>
        <begin position="360"/>
        <end position="369"/>
    </location>
</feature>
<feature type="region of interest" description="Disordered" evidence="2">
    <location>
        <begin position="1"/>
        <end position="94"/>
    </location>
</feature>
<evidence type="ECO:0000256" key="2">
    <source>
        <dbReference type="SAM" id="MobiDB-lite"/>
    </source>
</evidence>
<evidence type="ECO:0000259" key="3">
    <source>
        <dbReference type="PROSITE" id="PS50158"/>
    </source>
</evidence>
<dbReference type="InterPro" id="IPR001878">
    <property type="entry name" value="Znf_CCHC"/>
</dbReference>
<sequence length="369" mass="41118">MVRYARAGKGTHQRVAKDSTNWDELKPPPPQRLRGSGEQEKPSRPPRKERFNKGNQKNKFSRHSEPSANFSELGIREGVTSTTSKSRNPNIRGFGEGKSVKILGQFWVPLDDAKRLKNLLHKLKVQGLPRKEILEILKNDRRKAEKASKRQRDKTCFQCRQFGHVLSDCPNLKKALAVPGSDGVLEAAMIADQGLLCFKCGSMEHTSRKCRRQGENFEFAKCFICSGSGHIARQCPQNANGIYPSGGSCGECGSTTHLKKDCPDLMALEGAPAKEDDTDAVTLRMLDPFLSTEYEPEPIMEKADEPATEQDNEPVDPPNKFSRKQPPSNKSNKKGKRKANDESTTDFSFGNAPEPLKPAVPRKTKIVKF</sequence>
<feature type="region of interest" description="Disordered" evidence="2">
    <location>
        <begin position="301"/>
        <end position="369"/>
    </location>
</feature>
<dbReference type="Pfam" id="PF00098">
    <property type="entry name" value="zf-CCHC"/>
    <property type="match status" value="3"/>
</dbReference>
<keyword evidence="1" id="KW-0863">Zinc-finger</keyword>
<proteinExistence type="predicted"/>
<dbReference type="InterPro" id="IPR042246">
    <property type="entry name" value="ZCCHC9"/>
</dbReference>
<feature type="domain" description="CCHC-type" evidence="3">
    <location>
        <begin position="249"/>
        <end position="264"/>
    </location>
</feature>
<gene>
    <name evidence="4" type="ORF">ODALV1_LOCUS20304</name>
</gene>
<dbReference type="SMART" id="SM00343">
    <property type="entry name" value="ZnF_C2HC"/>
    <property type="match status" value="4"/>
</dbReference>
<reference evidence="4 5" key="1">
    <citation type="submission" date="2024-08" db="EMBL/GenBank/DDBJ databases">
        <authorList>
            <person name="Cucini C."/>
            <person name="Frati F."/>
        </authorList>
    </citation>
    <scope>NUCLEOTIDE SEQUENCE [LARGE SCALE GENOMIC DNA]</scope>
</reference>
<keyword evidence="5" id="KW-1185">Reference proteome</keyword>
<dbReference type="PANTHER" id="PTHR46242:SF1">
    <property type="entry name" value="ZINC FINGER CCHC DOMAIN-CONTAINING PROTEIN 9"/>
    <property type="match status" value="1"/>
</dbReference>
<dbReference type="SUPFAM" id="SSF57756">
    <property type="entry name" value="Retrovirus zinc finger-like domains"/>
    <property type="match status" value="2"/>
</dbReference>
<protein>
    <recommendedName>
        <fullName evidence="3">CCHC-type domain-containing protein</fullName>
    </recommendedName>
</protein>
<evidence type="ECO:0000313" key="4">
    <source>
        <dbReference type="EMBL" id="CAL8123759.1"/>
    </source>
</evidence>
<feature type="domain" description="CCHC-type" evidence="3">
    <location>
        <begin position="221"/>
        <end position="237"/>
    </location>
</feature>
<organism evidence="4 5">
    <name type="scientific">Orchesella dallaii</name>
    <dbReference type="NCBI Taxonomy" id="48710"/>
    <lineage>
        <taxon>Eukaryota</taxon>
        <taxon>Metazoa</taxon>
        <taxon>Ecdysozoa</taxon>
        <taxon>Arthropoda</taxon>
        <taxon>Hexapoda</taxon>
        <taxon>Collembola</taxon>
        <taxon>Entomobryomorpha</taxon>
        <taxon>Entomobryoidea</taxon>
        <taxon>Orchesellidae</taxon>
        <taxon>Orchesellinae</taxon>
        <taxon>Orchesella</taxon>
    </lineage>
</organism>
<name>A0ABP1RFG3_9HEXA</name>
<evidence type="ECO:0000256" key="1">
    <source>
        <dbReference type="PROSITE-ProRule" id="PRU00047"/>
    </source>
</evidence>
<dbReference type="EMBL" id="CAXLJM020000068">
    <property type="protein sequence ID" value="CAL8123759.1"/>
    <property type="molecule type" value="Genomic_DNA"/>
</dbReference>
<dbReference type="Gene3D" id="4.10.60.10">
    <property type="entry name" value="Zinc finger, CCHC-type"/>
    <property type="match status" value="2"/>
</dbReference>
<dbReference type="PANTHER" id="PTHR46242">
    <property type="entry name" value="ZINC FINGER CCHC DOMAIN-CONTAINING PROTEIN 9 ZCCHC9"/>
    <property type="match status" value="1"/>
</dbReference>
<feature type="domain" description="CCHC-type" evidence="3">
    <location>
        <begin position="197"/>
        <end position="212"/>
    </location>
</feature>
<dbReference type="PROSITE" id="PS50158">
    <property type="entry name" value="ZF_CCHC"/>
    <property type="match status" value="4"/>
</dbReference>
<dbReference type="Proteomes" id="UP001642540">
    <property type="component" value="Unassembled WGS sequence"/>
</dbReference>